<evidence type="ECO:0000313" key="3">
    <source>
        <dbReference type="Proteomes" id="UP000703720"/>
    </source>
</evidence>
<gene>
    <name evidence="2" type="ORF">JOF42_002445</name>
</gene>
<keyword evidence="3" id="KW-1185">Reference proteome</keyword>
<organism evidence="2 3">
    <name type="scientific">Microbacterium phyllosphaerae</name>
    <dbReference type="NCBI Taxonomy" id="124798"/>
    <lineage>
        <taxon>Bacteria</taxon>
        <taxon>Bacillati</taxon>
        <taxon>Actinomycetota</taxon>
        <taxon>Actinomycetes</taxon>
        <taxon>Micrococcales</taxon>
        <taxon>Microbacteriaceae</taxon>
        <taxon>Microbacterium</taxon>
    </lineage>
</organism>
<evidence type="ECO:0000256" key="1">
    <source>
        <dbReference type="SAM" id="MobiDB-lite"/>
    </source>
</evidence>
<feature type="compositionally biased region" description="Basic and acidic residues" evidence="1">
    <location>
        <begin position="1"/>
        <end position="10"/>
    </location>
</feature>
<comment type="caution">
    <text evidence="2">The sequence shown here is derived from an EMBL/GenBank/DDBJ whole genome shotgun (WGS) entry which is preliminary data.</text>
</comment>
<feature type="region of interest" description="Disordered" evidence="1">
    <location>
        <begin position="1"/>
        <end position="50"/>
    </location>
</feature>
<feature type="compositionally biased region" description="Basic and acidic residues" evidence="1">
    <location>
        <begin position="32"/>
        <end position="41"/>
    </location>
</feature>
<name>A0ABS4WRX5_9MICO</name>
<dbReference type="Proteomes" id="UP000703720">
    <property type="component" value="Unassembled WGS sequence"/>
</dbReference>
<dbReference type="EMBL" id="JAGIOA010000001">
    <property type="protein sequence ID" value="MBP2378950.1"/>
    <property type="molecule type" value="Genomic_DNA"/>
</dbReference>
<sequence>MADKPKETAAQKRMKAFRESQSLIAAARQRAKGGDAWHEQTDSSESPTGS</sequence>
<reference evidence="2 3" key="1">
    <citation type="submission" date="2021-03" db="EMBL/GenBank/DDBJ databases">
        <title>Sequencing the genomes of 1000 actinobacteria strains.</title>
        <authorList>
            <person name="Klenk H.-P."/>
        </authorList>
    </citation>
    <scope>NUCLEOTIDE SEQUENCE [LARGE SCALE GENOMIC DNA]</scope>
    <source>
        <strain evidence="2 3">DSM 13468</strain>
    </source>
</reference>
<accession>A0ABS4WRX5</accession>
<evidence type="ECO:0000313" key="2">
    <source>
        <dbReference type="EMBL" id="MBP2378950.1"/>
    </source>
</evidence>
<proteinExistence type="predicted"/>
<protein>
    <submittedName>
        <fullName evidence="2">Uncharacterized protein</fullName>
    </submittedName>
</protein>